<dbReference type="EMBL" id="CAAALY010131192">
    <property type="protein sequence ID" value="VEL32183.1"/>
    <property type="molecule type" value="Genomic_DNA"/>
</dbReference>
<dbReference type="Proteomes" id="UP000784294">
    <property type="component" value="Unassembled WGS sequence"/>
</dbReference>
<gene>
    <name evidence="1" type="ORF">PXEA_LOCUS25623</name>
</gene>
<comment type="caution">
    <text evidence="1">The sequence shown here is derived from an EMBL/GenBank/DDBJ whole genome shotgun (WGS) entry which is preliminary data.</text>
</comment>
<organism evidence="1 2">
    <name type="scientific">Protopolystoma xenopodis</name>
    <dbReference type="NCBI Taxonomy" id="117903"/>
    <lineage>
        <taxon>Eukaryota</taxon>
        <taxon>Metazoa</taxon>
        <taxon>Spiralia</taxon>
        <taxon>Lophotrochozoa</taxon>
        <taxon>Platyhelminthes</taxon>
        <taxon>Monogenea</taxon>
        <taxon>Polyopisthocotylea</taxon>
        <taxon>Polystomatidea</taxon>
        <taxon>Polystomatidae</taxon>
        <taxon>Protopolystoma</taxon>
    </lineage>
</organism>
<dbReference type="AlphaFoldDB" id="A0A3S5AAZ5"/>
<proteinExistence type="predicted"/>
<protein>
    <submittedName>
        <fullName evidence="1">Uncharacterized protein</fullName>
    </submittedName>
</protein>
<name>A0A3S5AAZ5_9PLAT</name>
<keyword evidence="2" id="KW-1185">Reference proteome</keyword>
<evidence type="ECO:0000313" key="2">
    <source>
        <dbReference type="Proteomes" id="UP000784294"/>
    </source>
</evidence>
<sequence>MATSIPPLSTVIGKTSALDLGEHSQLNPKAPAQLLSRQLSQPDCFSCSSNSGALDESEHCKDSDMGHVESHEFAWYRVMPARHGRRRRLQRIKGGDITLESIYDCPRIYRCSVGHRSDGQRPPTGLNDLVDDDEWSLLLRKFQACRAYLVAQLAETHLALCKNNKTTVAAHLGPIFISGLLAQLADALNQLPCSPVPLAGVDILCLGLGNP</sequence>
<reference evidence="1" key="1">
    <citation type="submission" date="2018-11" db="EMBL/GenBank/DDBJ databases">
        <authorList>
            <consortium name="Pathogen Informatics"/>
        </authorList>
    </citation>
    <scope>NUCLEOTIDE SEQUENCE</scope>
</reference>
<evidence type="ECO:0000313" key="1">
    <source>
        <dbReference type="EMBL" id="VEL32183.1"/>
    </source>
</evidence>
<feature type="non-terminal residue" evidence="1">
    <location>
        <position position="211"/>
    </location>
</feature>
<accession>A0A3S5AAZ5</accession>